<dbReference type="Gene3D" id="3.30.420.40">
    <property type="match status" value="3"/>
</dbReference>
<sequence length="351" mass="35690">MPTGANLHALRDHNAAAVLALVRGSGRGSGSGSGADPGVSQAHLAAATGLTVQAISKIVRRLLDEGLIAASGRVTSGIGKPTTLLRLVPGSRYAIGVHLGRDRQTVLLADLAGRAVASRVRRGKLRAPDRALSAVAEDIAVLLQDIPDERVLGVGLACPGPLDHRSGVLHRVTGLPAWHGLALRDRAEAVLGRVCAVDKDTTAAALSQPGPADRAFVYLADGLGAGLVLGGRVHRGAGTDAGEFGHQVLDPDGPACRCGRRGCLEAYVLADLGRGAVDQAAARLAQGIGNLTRLLDLDEIILGGDAVLAEPEPYLAAAHAAGAPRAEIAQAGPEAVALGAAALILRPLFDP</sequence>
<dbReference type="EMBL" id="BAAAQN010000049">
    <property type="protein sequence ID" value="GAA2050486.1"/>
    <property type="molecule type" value="Genomic_DNA"/>
</dbReference>
<comment type="caution">
    <text evidence="3">The sequence shown here is derived from an EMBL/GenBank/DDBJ whole genome shotgun (WGS) entry which is preliminary data.</text>
</comment>
<dbReference type="InterPro" id="IPR000600">
    <property type="entry name" value="ROK"/>
</dbReference>
<dbReference type="InterPro" id="IPR049874">
    <property type="entry name" value="ROK_cs"/>
</dbReference>
<dbReference type="Pfam" id="PF12802">
    <property type="entry name" value="MarR_2"/>
    <property type="match status" value="1"/>
</dbReference>
<dbReference type="PROSITE" id="PS01125">
    <property type="entry name" value="ROK"/>
    <property type="match status" value="1"/>
</dbReference>
<dbReference type="SUPFAM" id="SSF46785">
    <property type="entry name" value="Winged helix' DNA-binding domain"/>
    <property type="match status" value="1"/>
</dbReference>
<comment type="similarity">
    <text evidence="1">Belongs to the ROK (NagC/XylR) family.</text>
</comment>
<protein>
    <submittedName>
        <fullName evidence="3">ROK family transcriptional regulator</fullName>
    </submittedName>
</protein>
<accession>A0ABN2V4G2</accession>
<dbReference type="RefSeq" id="WP_344669629.1">
    <property type="nucleotide sequence ID" value="NZ_BAAAQN010000049.1"/>
</dbReference>
<evidence type="ECO:0000313" key="3">
    <source>
        <dbReference type="EMBL" id="GAA2050486.1"/>
    </source>
</evidence>
<feature type="domain" description="HTH marR-type" evidence="2">
    <location>
        <begin position="36"/>
        <end position="69"/>
    </location>
</feature>
<reference evidence="3 4" key="1">
    <citation type="journal article" date="2019" name="Int. J. Syst. Evol. Microbiol.">
        <title>The Global Catalogue of Microorganisms (GCM) 10K type strain sequencing project: providing services to taxonomists for standard genome sequencing and annotation.</title>
        <authorList>
            <consortium name="The Broad Institute Genomics Platform"/>
            <consortium name="The Broad Institute Genome Sequencing Center for Infectious Disease"/>
            <person name="Wu L."/>
            <person name="Ma J."/>
        </authorList>
    </citation>
    <scope>NUCLEOTIDE SEQUENCE [LARGE SCALE GENOMIC DNA]</scope>
    <source>
        <strain evidence="3 4">JCM 16014</strain>
    </source>
</reference>
<gene>
    <name evidence="3" type="ORF">GCM10009839_66200</name>
</gene>
<dbReference type="PANTHER" id="PTHR18964">
    <property type="entry name" value="ROK (REPRESSOR, ORF, KINASE) FAMILY"/>
    <property type="match status" value="1"/>
</dbReference>
<dbReference type="InterPro" id="IPR000835">
    <property type="entry name" value="HTH_MarR-typ"/>
</dbReference>
<organism evidence="3 4">
    <name type="scientific">Catenulispora yoronensis</name>
    <dbReference type="NCBI Taxonomy" id="450799"/>
    <lineage>
        <taxon>Bacteria</taxon>
        <taxon>Bacillati</taxon>
        <taxon>Actinomycetota</taxon>
        <taxon>Actinomycetes</taxon>
        <taxon>Catenulisporales</taxon>
        <taxon>Catenulisporaceae</taxon>
        <taxon>Catenulispora</taxon>
    </lineage>
</organism>
<evidence type="ECO:0000259" key="2">
    <source>
        <dbReference type="Pfam" id="PF12802"/>
    </source>
</evidence>
<dbReference type="Proteomes" id="UP001500751">
    <property type="component" value="Unassembled WGS sequence"/>
</dbReference>
<name>A0ABN2V4G2_9ACTN</name>
<dbReference type="PANTHER" id="PTHR18964:SF173">
    <property type="entry name" value="GLUCOKINASE"/>
    <property type="match status" value="1"/>
</dbReference>
<keyword evidence="4" id="KW-1185">Reference proteome</keyword>
<evidence type="ECO:0000313" key="4">
    <source>
        <dbReference type="Proteomes" id="UP001500751"/>
    </source>
</evidence>
<dbReference type="SUPFAM" id="SSF53067">
    <property type="entry name" value="Actin-like ATPase domain"/>
    <property type="match status" value="1"/>
</dbReference>
<proteinExistence type="inferred from homology"/>
<dbReference type="Gene3D" id="1.10.10.10">
    <property type="entry name" value="Winged helix-like DNA-binding domain superfamily/Winged helix DNA-binding domain"/>
    <property type="match status" value="1"/>
</dbReference>
<dbReference type="InterPro" id="IPR036390">
    <property type="entry name" value="WH_DNA-bd_sf"/>
</dbReference>
<dbReference type="Pfam" id="PF00480">
    <property type="entry name" value="ROK"/>
    <property type="match status" value="1"/>
</dbReference>
<evidence type="ECO:0000256" key="1">
    <source>
        <dbReference type="ARBA" id="ARBA00006479"/>
    </source>
</evidence>
<dbReference type="InterPro" id="IPR036388">
    <property type="entry name" value="WH-like_DNA-bd_sf"/>
</dbReference>
<dbReference type="InterPro" id="IPR043129">
    <property type="entry name" value="ATPase_NBD"/>
</dbReference>